<dbReference type="RefSeq" id="WP_151176419.1">
    <property type="nucleotide sequence ID" value="NZ_CP042906.1"/>
</dbReference>
<protein>
    <submittedName>
        <fullName evidence="1">Uncharacterized protein</fullName>
    </submittedName>
</protein>
<evidence type="ECO:0000313" key="1">
    <source>
        <dbReference type="EMBL" id="QEX16019.1"/>
    </source>
</evidence>
<evidence type="ECO:0000313" key="2">
    <source>
        <dbReference type="Proteomes" id="UP000326202"/>
    </source>
</evidence>
<dbReference type="AlphaFoldDB" id="A0A5J6MF56"/>
<gene>
    <name evidence="1" type="ORF">FRZ44_13090</name>
</gene>
<sequence>MARRTASINRAPVLTLWAAIVAQRLGFNRAEALTLGKAVAGMNAYAKGVRLGIYEPSPQSVKEQREKMKHGEHLHVALLNRAVPVARTPEGLRALAKEKPVDPKSVGKYLESKFGDALGDVAGAMTKLAASMPPKDLAAKAYKLYEEFRPEIPEGVRGWGAASLLDLKLIEDLAP</sequence>
<organism evidence="1 2">
    <name type="scientific">Hypericibacter terrae</name>
    <dbReference type="NCBI Taxonomy" id="2602015"/>
    <lineage>
        <taxon>Bacteria</taxon>
        <taxon>Pseudomonadati</taxon>
        <taxon>Pseudomonadota</taxon>
        <taxon>Alphaproteobacteria</taxon>
        <taxon>Rhodospirillales</taxon>
        <taxon>Dongiaceae</taxon>
        <taxon>Hypericibacter</taxon>
    </lineage>
</organism>
<reference evidence="1 2" key="1">
    <citation type="submission" date="2019-08" db="EMBL/GenBank/DDBJ databases">
        <title>Hyperibacter terrae gen. nov., sp. nov. and Hyperibacter viscosus sp. nov., two new members in the family Rhodospirillaceae isolated from the rhizosphere of Hypericum perforatum.</title>
        <authorList>
            <person name="Noviana Z."/>
        </authorList>
    </citation>
    <scope>NUCLEOTIDE SEQUENCE [LARGE SCALE GENOMIC DNA]</scope>
    <source>
        <strain evidence="1 2">R5913</strain>
    </source>
</reference>
<accession>A0A5J6MF56</accession>
<proteinExistence type="predicted"/>
<dbReference type="EMBL" id="CP042906">
    <property type="protein sequence ID" value="QEX16019.1"/>
    <property type="molecule type" value="Genomic_DNA"/>
</dbReference>
<dbReference type="Proteomes" id="UP000326202">
    <property type="component" value="Chromosome"/>
</dbReference>
<dbReference type="KEGG" id="htq:FRZ44_13090"/>
<keyword evidence="2" id="KW-1185">Reference proteome</keyword>
<name>A0A5J6MF56_9PROT</name>
<dbReference type="OrthoDB" id="7269370at2"/>